<reference evidence="1" key="1">
    <citation type="submission" date="2022-08" db="EMBL/GenBank/DDBJ databases">
        <title>Genome Sequence of Lecanicillium fungicola.</title>
        <authorList>
            <person name="Buettner E."/>
        </authorList>
    </citation>
    <scope>NUCLEOTIDE SEQUENCE</scope>
    <source>
        <strain evidence="1">Babe33</strain>
    </source>
</reference>
<evidence type="ECO:0000313" key="2">
    <source>
        <dbReference type="Proteomes" id="UP001143910"/>
    </source>
</evidence>
<dbReference type="EMBL" id="JANJQO010000210">
    <property type="protein sequence ID" value="KAJ2980291.1"/>
    <property type="molecule type" value="Genomic_DNA"/>
</dbReference>
<name>A0ACC1NP55_9HYPO</name>
<proteinExistence type="predicted"/>
<accession>A0ACC1NP55</accession>
<gene>
    <name evidence="1" type="ORF">NQ176_g2729</name>
</gene>
<sequence length="573" mass="62794">MTPPDSYQNTVSDTQHPVPDKEGHHEHHASSFSIHSQDSESPESPVGEKNGVRHSQDVDQTAVDPQNTAELGMSRTQSRASSTHPRPLVIVPRRERRGLLGRFAIVPEVVNPYDYKRSTKWGITATIAVATAAAPLGSSIFYPSLTSISNEFHTTSTITNLAVAMYMVAMSIFPIWWSAFSEQFGRRTIYLTSFALFVIFSVASALSVDIAMLIVMRIGVGGASASVQAVGAGTIADIWEPRERGLAMSMFYLGPLLGPLFAPIIGGALSQAFGWRSNMWFLAIYGGVIVVMLILLLPETLARKTPATCEAAQSLRRFSTRESAKVHTKKFAGGVKRFIFDPLRVILFLRFPPVLITVTLAAFAFGSLFVMNITVQQQFAKPPYSYPQLTVGLLYIPSGLGYIVGSLVGGRWLDYIMAREAVKANRYDEKGKLVYLPEDRLRENAWIAVTVYPCGLLLFGWTINYGVMWVAPAVGAFIFGVASMLVFSASTTMLTEFIRKKSSAGVAVNNFVRNILSCIGTVVAAPWLTAIGPGWVFTATALFCMAVSFVSVFLLQRNAPKWRKVMEKALAET</sequence>
<comment type="caution">
    <text evidence="1">The sequence shown here is derived from an EMBL/GenBank/DDBJ whole genome shotgun (WGS) entry which is preliminary data.</text>
</comment>
<protein>
    <submittedName>
        <fullName evidence="1">Uncharacterized protein</fullName>
    </submittedName>
</protein>
<evidence type="ECO:0000313" key="1">
    <source>
        <dbReference type="EMBL" id="KAJ2980291.1"/>
    </source>
</evidence>
<dbReference type="Proteomes" id="UP001143910">
    <property type="component" value="Unassembled WGS sequence"/>
</dbReference>
<keyword evidence="2" id="KW-1185">Reference proteome</keyword>
<organism evidence="1 2">
    <name type="scientific">Zarea fungicola</name>
    <dbReference type="NCBI Taxonomy" id="93591"/>
    <lineage>
        <taxon>Eukaryota</taxon>
        <taxon>Fungi</taxon>
        <taxon>Dikarya</taxon>
        <taxon>Ascomycota</taxon>
        <taxon>Pezizomycotina</taxon>
        <taxon>Sordariomycetes</taxon>
        <taxon>Hypocreomycetidae</taxon>
        <taxon>Hypocreales</taxon>
        <taxon>Cordycipitaceae</taxon>
        <taxon>Zarea</taxon>
    </lineage>
</organism>